<dbReference type="PANTHER" id="PTHR10279:SF10">
    <property type="entry name" value="ORNITHINE DECARBOXYLASE ANTIZYME"/>
    <property type="match status" value="1"/>
</dbReference>
<comment type="similarity">
    <text evidence="2">Belongs to the ODC antizyme family.</text>
</comment>
<evidence type="ECO:0000313" key="6">
    <source>
        <dbReference type="EMBL" id="RKF77932.1"/>
    </source>
</evidence>
<dbReference type="GO" id="GO:0005737">
    <property type="term" value="C:cytoplasm"/>
    <property type="evidence" value="ECO:0007669"/>
    <property type="project" value="TreeGrafter"/>
</dbReference>
<comment type="function">
    <text evidence="1">Ornithine decarboxylase (ODC) antizyme protein that negatively regulates ODC activity and intracellular polyamine biosynthesis in response to increased intracellular polyamine levels. Binds to ODC monomers, inhibiting the assembly of the functional ODC homodimer, and targets the monomers for ubiquitin-independent proteolytic destruction by the 26S proteasome.</text>
</comment>
<comment type="caution">
    <text evidence="6">The sequence shown here is derived from an EMBL/GenBank/DDBJ whole genome shotgun (WGS) entry which is preliminary data.</text>
</comment>
<organism evidence="6 7">
    <name type="scientific">Golovinomyces cichoracearum</name>
    <dbReference type="NCBI Taxonomy" id="62708"/>
    <lineage>
        <taxon>Eukaryota</taxon>
        <taxon>Fungi</taxon>
        <taxon>Dikarya</taxon>
        <taxon>Ascomycota</taxon>
        <taxon>Pezizomycotina</taxon>
        <taxon>Leotiomycetes</taxon>
        <taxon>Erysiphales</taxon>
        <taxon>Erysiphaceae</taxon>
        <taxon>Golovinomyces</taxon>
    </lineage>
</organism>
<dbReference type="PANTHER" id="PTHR10279">
    <property type="entry name" value="ORNITHINE DECARBOXYLASE ANTIZYME"/>
    <property type="match status" value="1"/>
</dbReference>
<protein>
    <recommendedName>
        <fullName evidence="4">Ornithine decarboxylase antizyme</fullName>
    </recommendedName>
</protein>
<reference evidence="6 7" key="1">
    <citation type="journal article" date="2018" name="BMC Genomics">
        <title>Comparative genome analyses reveal sequence features reflecting distinct modes of host-adaptation between dicot and monocot powdery mildew.</title>
        <authorList>
            <person name="Wu Y."/>
            <person name="Ma X."/>
            <person name="Pan Z."/>
            <person name="Kale S.D."/>
            <person name="Song Y."/>
            <person name="King H."/>
            <person name="Zhang Q."/>
            <person name="Presley C."/>
            <person name="Deng X."/>
            <person name="Wei C.I."/>
            <person name="Xiao S."/>
        </authorList>
    </citation>
    <scope>NUCLEOTIDE SEQUENCE [LARGE SCALE GENOMIC DNA]</scope>
    <source>
        <strain evidence="6">UMSG1</strain>
    </source>
</reference>
<comment type="subunit">
    <text evidence="3">Interacts with ODC and thereby sterically blocks ODC homodimerization.</text>
</comment>
<accession>A0A420ITR3</accession>
<dbReference type="GO" id="GO:0008073">
    <property type="term" value="F:ornithine decarboxylase inhibitor activity"/>
    <property type="evidence" value="ECO:0007669"/>
    <property type="project" value="InterPro"/>
</dbReference>
<dbReference type="EMBL" id="MCBS01021553">
    <property type="protein sequence ID" value="RKF77932.1"/>
    <property type="molecule type" value="Genomic_DNA"/>
</dbReference>
<evidence type="ECO:0000256" key="3">
    <source>
        <dbReference type="ARBA" id="ARBA00011486"/>
    </source>
</evidence>
<dbReference type="GO" id="GO:0075523">
    <property type="term" value="P:viral translational frameshifting"/>
    <property type="evidence" value="ECO:0007669"/>
    <property type="project" value="UniProtKB-KW"/>
</dbReference>
<dbReference type="Gene3D" id="3.40.630.60">
    <property type="match status" value="1"/>
</dbReference>
<keyword evidence="5" id="KW-0688">Ribosomal frameshifting</keyword>
<dbReference type="InterPro" id="IPR038581">
    <property type="entry name" value="ODC_AZ_sf"/>
</dbReference>
<dbReference type="InterPro" id="IPR002993">
    <property type="entry name" value="ODC_AZ"/>
</dbReference>
<dbReference type="GO" id="GO:0045732">
    <property type="term" value="P:positive regulation of protein catabolic process"/>
    <property type="evidence" value="ECO:0007669"/>
    <property type="project" value="TreeGrafter"/>
</dbReference>
<evidence type="ECO:0000256" key="4">
    <source>
        <dbReference type="ARBA" id="ARBA00017712"/>
    </source>
</evidence>
<evidence type="ECO:0000256" key="1">
    <source>
        <dbReference type="ARBA" id="ARBA00002307"/>
    </source>
</evidence>
<dbReference type="Pfam" id="PF02100">
    <property type="entry name" value="ODC_AZ"/>
    <property type="match status" value="1"/>
</dbReference>
<dbReference type="GO" id="GO:0005634">
    <property type="term" value="C:nucleus"/>
    <property type="evidence" value="ECO:0007669"/>
    <property type="project" value="TreeGrafter"/>
</dbReference>
<dbReference type="InterPro" id="IPR016181">
    <property type="entry name" value="Acyl_CoA_acyltransferase"/>
</dbReference>
<evidence type="ECO:0000256" key="5">
    <source>
        <dbReference type="ARBA" id="ARBA00022758"/>
    </source>
</evidence>
<dbReference type="AlphaFoldDB" id="A0A420ITR3"/>
<dbReference type="SUPFAM" id="SSF55729">
    <property type="entry name" value="Acyl-CoA N-acyltransferases (Nat)"/>
    <property type="match status" value="1"/>
</dbReference>
<proteinExistence type="inferred from homology"/>
<evidence type="ECO:0000256" key="2">
    <source>
        <dbReference type="ARBA" id="ARBA00008796"/>
    </source>
</evidence>
<dbReference type="Proteomes" id="UP000285326">
    <property type="component" value="Unassembled WGS sequence"/>
</dbReference>
<evidence type="ECO:0000313" key="7">
    <source>
        <dbReference type="Proteomes" id="UP000285326"/>
    </source>
</evidence>
<sequence length="199" mass="22545">MAPLKSNFTTKENHSNDRHNHVLASAYCVDYSGRLSGFHYSTTGAGVFLGEEGQDTDNGSYDMGARVCSQEKNEYQPHTDHDFNNTIDAYFEVWDYFGECNFRGFVGGNCQKKSLFVFFETDAIRKDLKKGLMALIDFAETVFDVPLIVICLERSISEDECKPFLKSLHWVGFMPITLDFWTGGAQVTSKDWLLLGMQV</sequence>
<gene>
    <name evidence="6" type="ORF">GcM1_215033</name>
</gene>
<name>A0A420ITR3_9PEZI</name>